<evidence type="ECO:0000313" key="2">
    <source>
        <dbReference type="EMBL" id="GLR12384.1"/>
    </source>
</evidence>
<dbReference type="RefSeq" id="WP_284195508.1">
    <property type="nucleotide sequence ID" value="NZ_BSOG01000001.1"/>
</dbReference>
<dbReference type="PANTHER" id="PTHR34400:SF4">
    <property type="entry name" value="MEMBRANE PROTEIN"/>
    <property type="match status" value="1"/>
</dbReference>
<reference evidence="3" key="1">
    <citation type="journal article" date="2019" name="Int. J. Syst. Evol. Microbiol.">
        <title>The Global Catalogue of Microorganisms (GCM) 10K type strain sequencing project: providing services to taxonomists for standard genome sequencing and annotation.</title>
        <authorList>
            <consortium name="The Broad Institute Genomics Platform"/>
            <consortium name="The Broad Institute Genome Sequencing Center for Infectious Disease"/>
            <person name="Wu L."/>
            <person name="Ma J."/>
        </authorList>
    </citation>
    <scope>NUCLEOTIDE SEQUENCE [LARGE SCALE GENOMIC DNA]</scope>
    <source>
        <strain evidence="3">NBRC 110044</strain>
    </source>
</reference>
<dbReference type="InterPro" id="IPR026820">
    <property type="entry name" value="VioB/RebD_dom"/>
</dbReference>
<evidence type="ECO:0000259" key="1">
    <source>
        <dbReference type="Pfam" id="PF12902"/>
    </source>
</evidence>
<dbReference type="InterPro" id="IPR012347">
    <property type="entry name" value="Ferritin-like"/>
</dbReference>
<dbReference type="Gene3D" id="1.20.1260.10">
    <property type="match status" value="1"/>
</dbReference>
<comment type="caution">
    <text evidence="2">The sequence shown here is derived from an EMBL/GenBank/DDBJ whole genome shotgun (WGS) entry which is preliminary data.</text>
</comment>
<dbReference type="Proteomes" id="UP001156706">
    <property type="component" value="Unassembled WGS sequence"/>
</dbReference>
<accession>A0ABQ5YC81</accession>
<name>A0ABQ5YC81_9NEIS</name>
<sequence length="357" mass="39620">MTLEQHKSRLYPLLQTAMELELSTIPPYLTALLSIKHEANRVAAGLIRSVMMEEMLHMVLVGNLMSSLGGRICLNQDTLPSYPLRLEFEGHGFKDREFDINLEAFSPQAVQTFLQIELPTSLARQPQRLMARPKITVPGITLGEFYQRIIAALDALCAAYPESAVFNGDPGRQISEQYYWGGGGKPIIISSLAQAKAALEVIIKQGEGGDDSIFDGDEHYFDQAEEVAHYFRFNEIAQGRRYRPGDKPNEPPTGEAFTVDYQAVYPIKRNPRHGDYAAGSRLATLNEQFNRQYSLMLNQLEQAFNGHPAVLYDAIVNGMHGMTPIAQEMMTLPLDGSAGASHGAPSFEWVAPPYVTA</sequence>
<keyword evidence="3" id="KW-1185">Reference proteome</keyword>
<feature type="domain" description="Iminophenyl-pyruvate dimer synthase" evidence="1">
    <location>
        <begin position="14"/>
        <end position="237"/>
    </location>
</feature>
<dbReference type="EMBL" id="BSOG01000001">
    <property type="protein sequence ID" value="GLR12384.1"/>
    <property type="molecule type" value="Genomic_DNA"/>
</dbReference>
<evidence type="ECO:0000313" key="3">
    <source>
        <dbReference type="Proteomes" id="UP001156706"/>
    </source>
</evidence>
<protein>
    <recommendedName>
        <fullName evidence="1">Iminophenyl-pyruvate dimer synthase domain-containing protein</fullName>
    </recommendedName>
</protein>
<gene>
    <name evidence="2" type="ORF">GCM10007907_11740</name>
</gene>
<dbReference type="SUPFAM" id="SSF47240">
    <property type="entry name" value="Ferritin-like"/>
    <property type="match status" value="1"/>
</dbReference>
<organism evidence="2 3">
    <name type="scientific">Chitinimonas prasina</name>
    <dbReference type="NCBI Taxonomy" id="1434937"/>
    <lineage>
        <taxon>Bacteria</taxon>
        <taxon>Pseudomonadati</taxon>
        <taxon>Pseudomonadota</taxon>
        <taxon>Betaproteobacteria</taxon>
        <taxon>Neisseriales</taxon>
        <taxon>Chitinibacteraceae</taxon>
        <taxon>Chitinimonas</taxon>
    </lineage>
</organism>
<proteinExistence type="predicted"/>
<dbReference type="Pfam" id="PF12902">
    <property type="entry name" value="Ferritin-like"/>
    <property type="match status" value="1"/>
</dbReference>
<dbReference type="PANTHER" id="PTHR34400">
    <property type="match status" value="1"/>
</dbReference>
<dbReference type="InterPro" id="IPR009078">
    <property type="entry name" value="Ferritin-like_SF"/>
</dbReference>